<organism evidence="1 2">
    <name type="scientific">Meloidogyne enterolobii</name>
    <name type="common">Root-knot nematode worm</name>
    <name type="synonym">Meloidogyne mayaguensis</name>
    <dbReference type="NCBI Taxonomy" id="390850"/>
    <lineage>
        <taxon>Eukaryota</taxon>
        <taxon>Metazoa</taxon>
        <taxon>Ecdysozoa</taxon>
        <taxon>Nematoda</taxon>
        <taxon>Chromadorea</taxon>
        <taxon>Rhabditida</taxon>
        <taxon>Tylenchina</taxon>
        <taxon>Tylenchomorpha</taxon>
        <taxon>Tylenchoidea</taxon>
        <taxon>Meloidogynidae</taxon>
        <taxon>Meloidogyninae</taxon>
        <taxon>Meloidogyne</taxon>
    </lineage>
</organism>
<name>A0ACB0Z8S8_MELEN</name>
<evidence type="ECO:0000313" key="1">
    <source>
        <dbReference type="EMBL" id="CAK5074933.1"/>
    </source>
</evidence>
<reference evidence="1" key="1">
    <citation type="submission" date="2023-11" db="EMBL/GenBank/DDBJ databases">
        <authorList>
            <person name="Poullet M."/>
        </authorList>
    </citation>
    <scope>NUCLEOTIDE SEQUENCE</scope>
    <source>
        <strain evidence="1">E1834</strain>
    </source>
</reference>
<dbReference type="EMBL" id="CAVMJV010000027">
    <property type="protein sequence ID" value="CAK5074933.1"/>
    <property type="molecule type" value="Genomic_DNA"/>
</dbReference>
<protein>
    <submittedName>
        <fullName evidence="1">Uncharacterized protein</fullName>
    </submittedName>
</protein>
<dbReference type="Proteomes" id="UP001497535">
    <property type="component" value="Unassembled WGS sequence"/>
</dbReference>
<comment type="caution">
    <text evidence="1">The sequence shown here is derived from an EMBL/GenBank/DDBJ whole genome shotgun (WGS) entry which is preliminary data.</text>
</comment>
<evidence type="ECO:0000313" key="2">
    <source>
        <dbReference type="Proteomes" id="UP001497535"/>
    </source>
</evidence>
<sequence length="302" mass="34419">MKEENENGINYLQKCSQNNLNNSPKNISNNSVVNSTELERLIRLRAERVQRTPKCARCRNHGAVSVLKGHKRSCPWKDCTCAKCTLIAERQRVMAAQVALRRQQSQDEKEAQELGLILGVESASEILELIRRAKAEASSTTTTKEFDNNVLIKEGEKEKINKKFGLNNEPEIQKKYNNNLTRLQVNKRKKKATLINEGENNKKEKQQNLTEQQTIKESSSSSSSSSSNNLNNHSIILPPFPFFNNPFFRFPFFSSFPLFNYSPISSNSSSSILFQNETDQQNFQFREGESSSETIPAQQTDF</sequence>
<keyword evidence="2" id="KW-1185">Reference proteome</keyword>
<accession>A0ACB0Z8S8</accession>
<proteinExistence type="predicted"/>
<gene>
    <name evidence="1" type="ORF">MENTE1834_LOCUS21707</name>
</gene>